<keyword evidence="3" id="KW-0472">Membrane</keyword>
<dbReference type="EMBL" id="BPTT01000001">
    <property type="protein sequence ID" value="GJG34622.1"/>
    <property type="molecule type" value="Genomic_DNA"/>
</dbReference>
<dbReference type="InterPro" id="IPR001932">
    <property type="entry name" value="PPM-type_phosphatase-like_dom"/>
</dbReference>
<evidence type="ECO:0000259" key="5">
    <source>
        <dbReference type="SMART" id="SM00331"/>
    </source>
</evidence>
<feature type="chain" id="PRO_5041444073" description="PPM-type phosphatase domain-containing protein" evidence="4">
    <location>
        <begin position="21"/>
        <end position="694"/>
    </location>
</feature>
<evidence type="ECO:0000313" key="7">
    <source>
        <dbReference type="Proteomes" id="UP000887097"/>
    </source>
</evidence>
<evidence type="ECO:0000313" key="6">
    <source>
        <dbReference type="EMBL" id="GJG34622.1"/>
    </source>
</evidence>
<dbReference type="PANTHER" id="PTHR43156">
    <property type="entry name" value="STAGE II SPORULATION PROTEIN E-RELATED"/>
    <property type="match status" value="1"/>
</dbReference>
<evidence type="ECO:0000256" key="4">
    <source>
        <dbReference type="SAM" id="SignalP"/>
    </source>
</evidence>
<feature type="domain" description="PPM-type phosphatase" evidence="5">
    <location>
        <begin position="470"/>
        <end position="686"/>
    </location>
</feature>
<protein>
    <recommendedName>
        <fullName evidence="5">PPM-type phosphatase domain-containing protein</fullName>
    </recommendedName>
</protein>
<gene>
    <name evidence="6" type="ORF">PRMUPPPA20_27310</name>
</gene>
<keyword evidence="1" id="KW-0378">Hydrolase</keyword>
<reference evidence="6" key="1">
    <citation type="submission" date="2021-08" db="EMBL/GenBank/DDBJ databases">
        <title>Prevotella lacticifex sp. nov., isolated from rumen of cow.</title>
        <authorList>
            <person name="Shinkai T."/>
            <person name="Ikeyama N."/>
            <person name="Kumagai M."/>
            <person name="Ohmori H."/>
            <person name="Sakamoto M."/>
            <person name="Ohkuma M."/>
            <person name="Mitsumori M."/>
        </authorList>
    </citation>
    <scope>NUCLEOTIDE SEQUENCE</scope>
    <source>
        <strain evidence="6">JCM 8259</strain>
    </source>
</reference>
<dbReference type="InterPro" id="IPR052016">
    <property type="entry name" value="Bact_Sigma-Reg"/>
</dbReference>
<evidence type="ECO:0000256" key="3">
    <source>
        <dbReference type="SAM" id="Phobius"/>
    </source>
</evidence>
<dbReference type="InterPro" id="IPR011990">
    <property type="entry name" value="TPR-like_helical_dom_sf"/>
</dbReference>
<keyword evidence="3" id="KW-0812">Transmembrane</keyword>
<organism evidence="6 7">
    <name type="scientific">Xylanibacter ruminicola</name>
    <name type="common">Prevotella ruminicola</name>
    <dbReference type="NCBI Taxonomy" id="839"/>
    <lineage>
        <taxon>Bacteria</taxon>
        <taxon>Pseudomonadati</taxon>
        <taxon>Bacteroidota</taxon>
        <taxon>Bacteroidia</taxon>
        <taxon>Bacteroidales</taxon>
        <taxon>Prevotellaceae</taxon>
        <taxon>Xylanibacter</taxon>
    </lineage>
</organism>
<dbReference type="GO" id="GO:0016791">
    <property type="term" value="F:phosphatase activity"/>
    <property type="evidence" value="ECO:0007669"/>
    <property type="project" value="TreeGrafter"/>
</dbReference>
<proteinExistence type="predicted"/>
<dbReference type="RefSeq" id="WP_224083047.1">
    <property type="nucleotide sequence ID" value="NZ_BPTT01000001.1"/>
</dbReference>
<evidence type="ECO:0000256" key="1">
    <source>
        <dbReference type="ARBA" id="ARBA00022801"/>
    </source>
</evidence>
<keyword evidence="4" id="KW-0732">Signal</keyword>
<dbReference type="AlphaFoldDB" id="A0AA37MQ68"/>
<dbReference type="Proteomes" id="UP000887097">
    <property type="component" value="Unassembled WGS sequence"/>
</dbReference>
<accession>A0AA37MQ68</accession>
<feature type="coiled-coil region" evidence="2">
    <location>
        <begin position="307"/>
        <end position="355"/>
    </location>
</feature>
<dbReference type="Gene3D" id="1.25.40.10">
    <property type="entry name" value="Tetratricopeptide repeat domain"/>
    <property type="match status" value="1"/>
</dbReference>
<evidence type="ECO:0000256" key="2">
    <source>
        <dbReference type="SAM" id="Coils"/>
    </source>
</evidence>
<dbReference type="SMART" id="SM00331">
    <property type="entry name" value="PP2C_SIG"/>
    <property type="match status" value="1"/>
</dbReference>
<dbReference type="Gene3D" id="3.60.40.10">
    <property type="entry name" value="PPM-type phosphatase domain"/>
    <property type="match status" value="1"/>
</dbReference>
<dbReference type="InterPro" id="IPR036457">
    <property type="entry name" value="PPM-type-like_dom_sf"/>
</dbReference>
<sequence>MKRNITIYLLFFVLPLIVAAQSHQTELDRLTKEMYRLYSSHEVEQFMNITDQLKDACQKAKDEDLYYRTWANQASFAFSKISRDKGIEIAKALNEYSQQHDSKLGIYYSSLITASQSSVLRMEIQAEQNYLKALKYKQSFLPHINAAPAYLGLAKIYHNRRDQKKVLEMAEKALKEPNLTGPSIVDAWSYRCIAAMYHQGANQKTELNKAYAEWKKVSEKYHYRSLFANDIEIYHARVNGDYEKMLELAQKVKLPQERAQFISYAYEWLGKWEDALKYFKEYKRVSDSINTADIRKQSAEHTMQMDIIRAENEAKKLKLHNQELRLERQANELEQERLEKEALDLTLKNRDIELQHAATLLKNDSLDRHAQQLKLSEYQSKLEARQSKEKTERITLWAAISVGLLIITFLCIYLYRRSRHMKDLTVAYDKLETAYEQLEQTTAAKERIESELRIARDIQMSMVPHEFPERPDLDLYASMTPAKEVGGDLYDFLLEDDILYFCLGDVSGKGVPASLFMAQTTRLFRALAKQHMMPATIATRLNNELTEKNDNGMFVTMFIGQLNLTNGQLHFCNAGHNPPVIGGDEQQGSFLEMESNAPIGLWPELEYIGEEIASIKGRPLFIYSDGLNEAENIKLEQFGDEHMLDILRHTKFKDARHVVELMEAEVERHRHGAEPNDDMTIMCLKALNINKIKI</sequence>
<keyword evidence="3" id="KW-1133">Transmembrane helix</keyword>
<dbReference type="SUPFAM" id="SSF81901">
    <property type="entry name" value="HCP-like"/>
    <property type="match status" value="1"/>
</dbReference>
<feature type="coiled-coil region" evidence="2">
    <location>
        <begin position="421"/>
        <end position="458"/>
    </location>
</feature>
<name>A0AA37MQ68_XYLRU</name>
<dbReference type="GeneID" id="31502529"/>
<feature type="transmembrane region" description="Helical" evidence="3">
    <location>
        <begin position="394"/>
        <end position="415"/>
    </location>
</feature>
<comment type="caution">
    <text evidence="6">The sequence shown here is derived from an EMBL/GenBank/DDBJ whole genome shotgun (WGS) entry which is preliminary data.</text>
</comment>
<feature type="signal peptide" evidence="4">
    <location>
        <begin position="1"/>
        <end position="20"/>
    </location>
</feature>
<dbReference type="PANTHER" id="PTHR43156:SF2">
    <property type="entry name" value="STAGE II SPORULATION PROTEIN E"/>
    <property type="match status" value="1"/>
</dbReference>
<dbReference type="Pfam" id="PF07228">
    <property type="entry name" value="SpoIIE"/>
    <property type="match status" value="1"/>
</dbReference>
<keyword evidence="2" id="KW-0175">Coiled coil</keyword>